<comment type="caution">
    <text evidence="2">The sequence shown here is derived from an EMBL/GenBank/DDBJ whole genome shotgun (WGS) entry which is preliminary data.</text>
</comment>
<gene>
    <name evidence="2" type="ORF">S01H1_25915</name>
</gene>
<dbReference type="InterPro" id="IPR014960">
    <property type="entry name" value="DUF1828"/>
</dbReference>
<name>X0TJ03_9ZZZZ</name>
<feature type="domain" description="DUF1828" evidence="1">
    <location>
        <begin position="2"/>
        <end position="59"/>
    </location>
</feature>
<reference evidence="2" key="1">
    <citation type="journal article" date="2014" name="Front. Microbiol.">
        <title>High frequency of phylogenetically diverse reductive dehalogenase-homologous genes in deep subseafloor sedimentary metagenomes.</title>
        <authorList>
            <person name="Kawai M."/>
            <person name="Futagami T."/>
            <person name="Toyoda A."/>
            <person name="Takaki Y."/>
            <person name="Nishi S."/>
            <person name="Hori S."/>
            <person name="Arai W."/>
            <person name="Tsubouchi T."/>
            <person name="Morono Y."/>
            <person name="Uchiyama I."/>
            <person name="Ito T."/>
            <person name="Fujiyama A."/>
            <person name="Inagaki F."/>
            <person name="Takami H."/>
        </authorList>
    </citation>
    <scope>NUCLEOTIDE SEQUENCE</scope>
    <source>
        <strain evidence="2">Expedition CK06-06</strain>
    </source>
</reference>
<sequence>EIYLETSGENGKVLLSDHGMTIIQLSCEYDMDTPNKRRIFNKMLSENQLQKKDGRLYLDDFKSHGEAFLNREAA</sequence>
<organism evidence="2">
    <name type="scientific">marine sediment metagenome</name>
    <dbReference type="NCBI Taxonomy" id="412755"/>
    <lineage>
        <taxon>unclassified sequences</taxon>
        <taxon>metagenomes</taxon>
        <taxon>ecological metagenomes</taxon>
    </lineage>
</organism>
<accession>X0TJ03</accession>
<evidence type="ECO:0000313" key="2">
    <source>
        <dbReference type="EMBL" id="GAF93229.1"/>
    </source>
</evidence>
<dbReference type="AlphaFoldDB" id="X0TJ03"/>
<proteinExistence type="predicted"/>
<evidence type="ECO:0000259" key="1">
    <source>
        <dbReference type="Pfam" id="PF08861"/>
    </source>
</evidence>
<protein>
    <recommendedName>
        <fullName evidence="1">DUF1828 domain-containing protein</fullName>
    </recommendedName>
</protein>
<dbReference type="EMBL" id="BARS01015685">
    <property type="protein sequence ID" value="GAF93229.1"/>
    <property type="molecule type" value="Genomic_DNA"/>
</dbReference>
<dbReference type="Pfam" id="PF08861">
    <property type="entry name" value="DUF1828"/>
    <property type="match status" value="1"/>
</dbReference>
<feature type="non-terminal residue" evidence="2">
    <location>
        <position position="1"/>
    </location>
</feature>